<evidence type="ECO:0000313" key="3">
    <source>
        <dbReference type="Proteomes" id="UP001241169"/>
    </source>
</evidence>
<dbReference type="Proteomes" id="UP001241169">
    <property type="component" value="Unassembled WGS sequence"/>
</dbReference>
<sequence length="87" mass="9453">MCPFSSPQRSRSATDPFSDLLDATPESRKQTQLSALRATHSKREAAAARLEEFSSFNSGAAVIGDKFESRVWSVEPPVRIGEAPKGT</sequence>
<evidence type="ECO:0000256" key="1">
    <source>
        <dbReference type="SAM" id="MobiDB-lite"/>
    </source>
</evidence>
<protein>
    <submittedName>
        <fullName evidence="2">Uncharacterized protein</fullName>
    </submittedName>
</protein>
<feature type="region of interest" description="Disordered" evidence="1">
    <location>
        <begin position="1"/>
        <end position="38"/>
    </location>
</feature>
<feature type="compositionally biased region" description="Polar residues" evidence="1">
    <location>
        <begin position="1"/>
        <end position="15"/>
    </location>
</feature>
<reference evidence="2 3" key="1">
    <citation type="submission" date="2016-10" db="EMBL/GenBank/DDBJ databases">
        <title>The genome sequence of Colletotrichum fioriniae PJ7.</title>
        <authorList>
            <person name="Baroncelli R."/>
        </authorList>
    </citation>
    <scope>NUCLEOTIDE SEQUENCE [LARGE SCALE GENOMIC DNA]</scope>
    <source>
        <strain evidence="2 3">IMI 384185</strain>
    </source>
</reference>
<dbReference type="GeneID" id="85381238"/>
<dbReference type="EMBL" id="MOPA01000012">
    <property type="protein sequence ID" value="KAK1526557.1"/>
    <property type="molecule type" value="Genomic_DNA"/>
</dbReference>
<proteinExistence type="predicted"/>
<organism evidence="2 3">
    <name type="scientific">Colletotrichum paranaense</name>
    <dbReference type="NCBI Taxonomy" id="1914294"/>
    <lineage>
        <taxon>Eukaryota</taxon>
        <taxon>Fungi</taxon>
        <taxon>Dikarya</taxon>
        <taxon>Ascomycota</taxon>
        <taxon>Pezizomycotina</taxon>
        <taxon>Sordariomycetes</taxon>
        <taxon>Hypocreomycetidae</taxon>
        <taxon>Glomerellales</taxon>
        <taxon>Glomerellaceae</taxon>
        <taxon>Colletotrichum</taxon>
        <taxon>Colletotrichum acutatum species complex</taxon>
    </lineage>
</organism>
<evidence type="ECO:0000313" key="2">
    <source>
        <dbReference type="EMBL" id="KAK1526557.1"/>
    </source>
</evidence>
<gene>
    <name evidence="2" type="ORF">CPAR01_13085</name>
</gene>
<keyword evidence="3" id="KW-1185">Reference proteome</keyword>
<name>A0ABQ9S4Z2_9PEZI</name>
<dbReference type="RefSeq" id="XP_060343732.1">
    <property type="nucleotide sequence ID" value="XM_060497339.1"/>
</dbReference>
<comment type="caution">
    <text evidence="2">The sequence shown here is derived from an EMBL/GenBank/DDBJ whole genome shotgun (WGS) entry which is preliminary data.</text>
</comment>
<accession>A0ABQ9S4Z2</accession>